<accession>A0A7E6FGC9</accession>
<dbReference type="InterPro" id="IPR006876">
    <property type="entry name" value="LMBR1-like_membr_prot"/>
</dbReference>
<feature type="coiled-coil region" evidence="2">
    <location>
        <begin position="278"/>
        <end position="305"/>
    </location>
</feature>
<keyword evidence="2" id="KW-0175">Coiled coil</keyword>
<keyword evidence="4" id="KW-1185">Reference proteome</keyword>
<feature type="transmembrane region" description="Helical" evidence="3">
    <location>
        <begin position="364"/>
        <end position="388"/>
    </location>
</feature>
<feature type="transmembrane region" description="Helical" evidence="3">
    <location>
        <begin position="400"/>
        <end position="421"/>
    </location>
</feature>
<dbReference type="AlphaFoldDB" id="A0A7E6FGC9"/>
<dbReference type="InterPro" id="IPR008075">
    <property type="entry name" value="LIMR"/>
</dbReference>
<dbReference type="Proteomes" id="UP000515154">
    <property type="component" value="Linkage group LG17"/>
</dbReference>
<dbReference type="PRINTS" id="PR01692">
    <property type="entry name" value="LIPOCALINIMR"/>
</dbReference>
<feature type="transmembrane region" description="Helical" evidence="3">
    <location>
        <begin position="23"/>
        <end position="43"/>
    </location>
</feature>
<dbReference type="Pfam" id="PF04791">
    <property type="entry name" value="LMBR1"/>
    <property type="match status" value="1"/>
</dbReference>
<keyword evidence="3" id="KW-0812">Transmembrane</keyword>
<comment type="similarity">
    <text evidence="1">Belongs to the LIMR family.</text>
</comment>
<dbReference type="GO" id="GO:0007165">
    <property type="term" value="P:signal transduction"/>
    <property type="evidence" value="ECO:0007669"/>
    <property type="project" value="TreeGrafter"/>
</dbReference>
<evidence type="ECO:0000256" key="2">
    <source>
        <dbReference type="SAM" id="Coils"/>
    </source>
</evidence>
<organism evidence="4 5">
    <name type="scientific">Octopus sinensis</name>
    <name type="common">East Asian common octopus</name>
    <dbReference type="NCBI Taxonomy" id="2607531"/>
    <lineage>
        <taxon>Eukaryota</taxon>
        <taxon>Metazoa</taxon>
        <taxon>Spiralia</taxon>
        <taxon>Lophotrochozoa</taxon>
        <taxon>Mollusca</taxon>
        <taxon>Cephalopoda</taxon>
        <taxon>Coleoidea</taxon>
        <taxon>Octopodiformes</taxon>
        <taxon>Octopoda</taxon>
        <taxon>Incirrata</taxon>
        <taxon>Octopodidae</taxon>
        <taxon>Octopus</taxon>
    </lineage>
</organism>
<evidence type="ECO:0000256" key="1">
    <source>
        <dbReference type="ARBA" id="ARBA00010487"/>
    </source>
</evidence>
<protein>
    <submittedName>
        <fullName evidence="5">Limb region 1 protein homolog isoform X1</fullName>
    </submittedName>
</protein>
<feature type="transmembrane region" description="Helical" evidence="3">
    <location>
        <begin position="156"/>
        <end position="177"/>
    </location>
</feature>
<dbReference type="PANTHER" id="PTHR12625">
    <property type="entry name" value="LIPOCALIN-1 INTERACTING MEMBRANE RECEPTOR LIMR"/>
    <property type="match status" value="1"/>
</dbReference>
<keyword evidence="3" id="KW-0472">Membrane</keyword>
<reference evidence="5" key="1">
    <citation type="submission" date="2025-08" db="UniProtKB">
        <authorList>
            <consortium name="RefSeq"/>
        </authorList>
    </citation>
    <scope>IDENTIFICATION</scope>
</reference>
<dbReference type="GO" id="GO:0004888">
    <property type="term" value="F:transmembrane signaling receptor activity"/>
    <property type="evidence" value="ECO:0007669"/>
    <property type="project" value="TreeGrafter"/>
</dbReference>
<name>A0A7E6FGC9_9MOLL</name>
<evidence type="ECO:0000313" key="4">
    <source>
        <dbReference type="Proteomes" id="UP000515154"/>
    </source>
</evidence>
<dbReference type="GO" id="GO:0005886">
    <property type="term" value="C:plasma membrane"/>
    <property type="evidence" value="ECO:0007669"/>
    <property type="project" value="TreeGrafter"/>
</dbReference>
<evidence type="ECO:0000313" key="5">
    <source>
        <dbReference type="RefSeq" id="XP_036366405.1"/>
    </source>
</evidence>
<dbReference type="PANTHER" id="PTHR12625:SF0">
    <property type="entry name" value="PROTEIN LILIPOD"/>
    <property type="match status" value="1"/>
</dbReference>
<proteinExistence type="inferred from homology"/>
<evidence type="ECO:0000256" key="3">
    <source>
        <dbReference type="SAM" id="Phobius"/>
    </source>
</evidence>
<feature type="transmembrane region" description="Helical" evidence="3">
    <location>
        <begin position="308"/>
        <end position="328"/>
    </location>
</feature>
<feature type="transmembrane region" description="Helical" evidence="3">
    <location>
        <begin position="197"/>
        <end position="219"/>
    </location>
</feature>
<feature type="transmembrane region" description="Helical" evidence="3">
    <location>
        <begin position="113"/>
        <end position="135"/>
    </location>
</feature>
<gene>
    <name evidence="5" type="primary">LOC115220790</name>
</gene>
<keyword evidence="3" id="KW-1133">Transmembrane helix</keyword>
<feature type="transmembrane region" description="Helical" evidence="3">
    <location>
        <begin position="441"/>
        <end position="463"/>
    </location>
</feature>
<feature type="transmembrane region" description="Helical" evidence="3">
    <location>
        <begin position="64"/>
        <end position="87"/>
    </location>
</feature>
<dbReference type="RefSeq" id="XP_036366405.1">
    <property type="nucleotide sequence ID" value="XM_036510512.1"/>
</dbReference>
<sequence length="504" mass="56572">MIGDDNELDIREQVFHNAIREHVIFLLLSVLLILLSYVGIQLIRKKPDTDECYTGDEDVYVYKISLLLCTLTLAISLGAVLLLPISIVSNEVLLLYPDSYYVKWLNSSLIHELWNLIFFLSNLALFMLMPFSYFFTESEGFSGSRRGIMGRVYETAVVLIILGILVFGIAWVASALIDGDKSSRQTLFELRKPSYVWYIYLPYLYSCISFLGVLALLLCTPVGFARMFTVMGQLVVKPQFLHDIDSDLFQATLTEEDLLRKIKHSKGGPSKIANGTAGTDFSQRLEEVRKLKQELEKRKQVSSLRRNLGYPLVILILLALTAICVLMVSHNMFQLLIGIKALPFGTKKLALGITSLSALGPVGAVLEIILILYLMCASLVGFYSLPVFCHLTPRIDDTTMILIIANCIVLLVLSSALPVLLKTLGITNFDLLGNFGSMEWLGNFYIILTYNIVFAVATALCLVNKFTATIRQEIYVRLKMVFKRERCSYSSQQILNGSLIGKED</sequence>